<dbReference type="GO" id="GO:0006869">
    <property type="term" value="P:lipid transport"/>
    <property type="evidence" value="ECO:0007669"/>
    <property type="project" value="InterPro"/>
</dbReference>
<dbReference type="PROSITE" id="PS00597">
    <property type="entry name" value="PLANT_LTP"/>
    <property type="match status" value="1"/>
</dbReference>
<feature type="signal peptide" evidence="6">
    <location>
        <begin position="1"/>
        <end position="27"/>
    </location>
</feature>
<reference evidence="9" key="1">
    <citation type="submission" date="2019-08" db="EMBL/GenBank/DDBJ databases">
        <title>Reference gene set and small RNA set construction with multiple tissues from Davidia involucrata Baill.</title>
        <authorList>
            <person name="Yang H."/>
            <person name="Zhou C."/>
            <person name="Li G."/>
            <person name="Wang J."/>
            <person name="Gao P."/>
            <person name="Wang M."/>
            <person name="Wang R."/>
            <person name="Zhao Y."/>
        </authorList>
    </citation>
    <scope>NUCLEOTIDE SEQUENCE</scope>
    <source>
        <tissue evidence="9">Mixed with DoveR01_LX</tissue>
    </source>
</reference>
<dbReference type="PRINTS" id="PR00382">
    <property type="entry name" value="LIPIDTRNSFER"/>
</dbReference>
<evidence type="ECO:0000256" key="1">
    <source>
        <dbReference type="ARBA" id="ARBA00009748"/>
    </source>
</evidence>
<feature type="chain" id="PRO_5033475179" description="Non-specific lipid-transfer protein" evidence="6">
    <location>
        <begin position="28"/>
        <end position="119"/>
    </location>
</feature>
<name>A0A5B7A0H1_DAVIN</name>
<evidence type="ECO:0000256" key="5">
    <source>
        <dbReference type="RuleBase" id="RU000628"/>
    </source>
</evidence>
<evidence type="ECO:0000313" key="8">
    <source>
        <dbReference type="EMBL" id="MPA50299.1"/>
    </source>
</evidence>
<dbReference type="PANTHER" id="PTHR33076">
    <property type="entry name" value="NON-SPECIFIC LIPID-TRANSFER PROTEIN 2-RELATED"/>
    <property type="match status" value="1"/>
</dbReference>
<dbReference type="FunFam" id="1.10.110.10:FF:000002">
    <property type="entry name" value="Non-specific lipid-transfer protein"/>
    <property type="match status" value="1"/>
</dbReference>
<dbReference type="GO" id="GO:0008289">
    <property type="term" value="F:lipid binding"/>
    <property type="evidence" value="ECO:0007669"/>
    <property type="project" value="UniProtKB-KW"/>
</dbReference>
<accession>A0A5B7A0H1</accession>
<proteinExistence type="inferred from homology"/>
<evidence type="ECO:0000256" key="6">
    <source>
        <dbReference type="SAM" id="SignalP"/>
    </source>
</evidence>
<protein>
    <recommendedName>
        <fullName evidence="5">Non-specific lipid-transfer protein</fullName>
    </recommendedName>
</protein>
<dbReference type="CDD" id="cd01960">
    <property type="entry name" value="nsLTP1"/>
    <property type="match status" value="1"/>
</dbReference>
<dbReference type="Pfam" id="PF00234">
    <property type="entry name" value="Tryp_alpha_amyl"/>
    <property type="match status" value="1"/>
</dbReference>
<organism evidence="9">
    <name type="scientific">Davidia involucrata</name>
    <name type="common">Dove tree</name>
    <dbReference type="NCBI Taxonomy" id="16924"/>
    <lineage>
        <taxon>Eukaryota</taxon>
        <taxon>Viridiplantae</taxon>
        <taxon>Streptophyta</taxon>
        <taxon>Embryophyta</taxon>
        <taxon>Tracheophyta</taxon>
        <taxon>Spermatophyta</taxon>
        <taxon>Magnoliopsida</taxon>
        <taxon>eudicotyledons</taxon>
        <taxon>Gunneridae</taxon>
        <taxon>Pentapetalae</taxon>
        <taxon>asterids</taxon>
        <taxon>Cornales</taxon>
        <taxon>Nyssaceae</taxon>
        <taxon>Davidia</taxon>
    </lineage>
</organism>
<dbReference type="SUPFAM" id="SSF47699">
    <property type="entry name" value="Bifunctional inhibitor/lipid-transfer protein/seed storage 2S albumin"/>
    <property type="match status" value="1"/>
</dbReference>
<feature type="domain" description="Bifunctional inhibitor/plant lipid transfer protein/seed storage helical" evidence="7">
    <location>
        <begin position="31"/>
        <end position="115"/>
    </location>
</feature>
<evidence type="ECO:0000256" key="3">
    <source>
        <dbReference type="ARBA" id="ARBA00023121"/>
    </source>
</evidence>
<evidence type="ECO:0000313" key="9">
    <source>
        <dbReference type="EMBL" id="MPA50300.1"/>
    </source>
</evidence>
<dbReference type="EMBL" id="GHES01019741">
    <property type="protein sequence ID" value="MPA50300.1"/>
    <property type="molecule type" value="Transcribed_RNA"/>
</dbReference>
<keyword evidence="2 5" id="KW-0813">Transport</keyword>
<dbReference type="InterPro" id="IPR036312">
    <property type="entry name" value="Bifun_inhib/LTP/seed_sf"/>
</dbReference>
<dbReference type="InterPro" id="IPR016140">
    <property type="entry name" value="Bifunc_inhib/LTP/seed_store"/>
</dbReference>
<sequence length="119" mass="12003">MASSGVIIKVACVVLICMVVTAPHAQAAISCGTVASSLAPCLGYLINGGPVPGPCCNGVKSLYNAAKTPSDRQDACKCLKSGSTTIAGLNPSYASRLPGKCGVNIPYKISPSTDCSKLQ</sequence>
<gene>
    <name evidence="8" type="ORF">Din_019740</name>
    <name evidence="9" type="ORF">Din_019741</name>
</gene>
<comment type="function">
    <text evidence="5">Plant non-specific lipid-transfer proteins transfer phospholipids as well as galactolipids across membranes. May play a role in wax or cutin deposition in the cell walls of expanding epidermal cells and certain secretory tissues.</text>
</comment>
<comment type="similarity">
    <text evidence="1 5">Belongs to the plant LTP family.</text>
</comment>
<evidence type="ECO:0000259" key="7">
    <source>
        <dbReference type="SMART" id="SM00499"/>
    </source>
</evidence>
<dbReference type="InterPro" id="IPR000528">
    <property type="entry name" value="Plant_nsLTP"/>
</dbReference>
<dbReference type="SMART" id="SM00499">
    <property type="entry name" value="AAI"/>
    <property type="match status" value="1"/>
</dbReference>
<dbReference type="EMBL" id="GHES01019740">
    <property type="protein sequence ID" value="MPA50299.1"/>
    <property type="molecule type" value="Transcribed_RNA"/>
</dbReference>
<evidence type="ECO:0000256" key="2">
    <source>
        <dbReference type="ARBA" id="ARBA00022448"/>
    </source>
</evidence>
<dbReference type="AlphaFoldDB" id="A0A5B7A0H1"/>
<keyword evidence="6" id="KW-0732">Signal</keyword>
<keyword evidence="4" id="KW-1015">Disulfide bond</keyword>
<keyword evidence="3 5" id="KW-0446">Lipid-binding</keyword>
<evidence type="ECO:0000256" key="4">
    <source>
        <dbReference type="ARBA" id="ARBA00023157"/>
    </source>
</evidence>
<dbReference type="Gene3D" id="1.10.110.10">
    <property type="entry name" value="Plant lipid-transfer and hydrophobic proteins"/>
    <property type="match status" value="1"/>
</dbReference>